<comment type="cofactor">
    <cofactor evidence="1">
        <name>FAD</name>
        <dbReference type="ChEBI" id="CHEBI:57692"/>
    </cofactor>
</comment>
<dbReference type="SUPFAM" id="SSF51905">
    <property type="entry name" value="FAD/NAD(P)-binding domain"/>
    <property type="match status" value="2"/>
</dbReference>
<keyword evidence="8" id="KW-1185">Reference proteome</keyword>
<accession>A0ABT8ACE7</accession>
<evidence type="ECO:0000259" key="5">
    <source>
        <dbReference type="Pfam" id="PF07992"/>
    </source>
</evidence>
<dbReference type="Gene3D" id="3.50.50.60">
    <property type="entry name" value="FAD/NAD(P)-binding domain"/>
    <property type="match status" value="2"/>
</dbReference>
<keyword evidence="3" id="KW-0285">Flavoprotein</keyword>
<gene>
    <name evidence="7" type="ORF">QWZ14_23545</name>
</gene>
<dbReference type="EMBL" id="JAUFPN010000191">
    <property type="protein sequence ID" value="MDN3567365.1"/>
    <property type="molecule type" value="Genomic_DNA"/>
</dbReference>
<evidence type="ECO:0000313" key="7">
    <source>
        <dbReference type="EMBL" id="MDN3567365.1"/>
    </source>
</evidence>
<dbReference type="InterPro" id="IPR041575">
    <property type="entry name" value="Rubredoxin_C"/>
</dbReference>
<dbReference type="RefSeq" id="WP_290319391.1">
    <property type="nucleotide sequence ID" value="NZ_JAUFPN010000191.1"/>
</dbReference>
<dbReference type="InterPro" id="IPR050260">
    <property type="entry name" value="FAD-bd_OxRdtase"/>
</dbReference>
<dbReference type="InterPro" id="IPR023753">
    <property type="entry name" value="FAD/NAD-binding_dom"/>
</dbReference>
<organism evidence="7 8">
    <name type="scientific">Paeniroseomonas aquatica</name>
    <dbReference type="NCBI Taxonomy" id="373043"/>
    <lineage>
        <taxon>Bacteria</taxon>
        <taxon>Pseudomonadati</taxon>
        <taxon>Pseudomonadota</taxon>
        <taxon>Alphaproteobacteria</taxon>
        <taxon>Acetobacterales</taxon>
        <taxon>Acetobacteraceae</taxon>
        <taxon>Paeniroseomonas</taxon>
    </lineage>
</organism>
<dbReference type="PANTHER" id="PTHR43429:SF3">
    <property type="entry name" value="NITRITE REDUCTASE [NAD(P)H]"/>
    <property type="match status" value="1"/>
</dbReference>
<evidence type="ECO:0000256" key="4">
    <source>
        <dbReference type="ARBA" id="ARBA00022827"/>
    </source>
</evidence>
<feature type="domain" description="NADH-rubredoxin oxidoreductase C-terminal" evidence="6">
    <location>
        <begin position="313"/>
        <end position="378"/>
    </location>
</feature>
<evidence type="ECO:0000259" key="6">
    <source>
        <dbReference type="Pfam" id="PF18267"/>
    </source>
</evidence>
<evidence type="ECO:0000256" key="2">
    <source>
        <dbReference type="ARBA" id="ARBA00006442"/>
    </source>
</evidence>
<feature type="domain" description="FAD/NAD(P)-binding" evidence="5">
    <location>
        <begin position="2"/>
        <end position="291"/>
    </location>
</feature>
<comment type="caution">
    <text evidence="7">The sequence shown here is derived from an EMBL/GenBank/DDBJ whole genome shotgun (WGS) entry which is preliminary data.</text>
</comment>
<dbReference type="InterPro" id="IPR016156">
    <property type="entry name" value="FAD/NAD-linked_Rdtase_dimer_sf"/>
</dbReference>
<proteinExistence type="inferred from homology"/>
<evidence type="ECO:0000256" key="1">
    <source>
        <dbReference type="ARBA" id="ARBA00001974"/>
    </source>
</evidence>
<evidence type="ECO:0000313" key="8">
    <source>
        <dbReference type="Proteomes" id="UP001529369"/>
    </source>
</evidence>
<dbReference type="InterPro" id="IPR036188">
    <property type="entry name" value="FAD/NAD-bd_sf"/>
</dbReference>
<dbReference type="PRINTS" id="PR00368">
    <property type="entry name" value="FADPNR"/>
</dbReference>
<dbReference type="PRINTS" id="PR00411">
    <property type="entry name" value="PNDRDTASEI"/>
</dbReference>
<sequence length="399" mass="40958">MRLLVIGAGPAGTRCAVRLAERLPASAVTLAGAEAALPYDRVALSKLLAGDATMEGLITHPLALLRGLGIVYRPATPIAAIDRAASEAVTTRGERLGYDRLVLATGSSAIRLPLPGAALPGVVLYRDMDDVRAMLRAAAGGGAAVVIGGGLLGLEAAVGLAARGMKVTVVHAVGWPMERQLDPAAGALLTRRLGLRGIHFAMPASTVGIEGDTRATGVRLSDGRVVPASLVVMAVGIRPSVALAREAGLPVGRAITVDDAMRTADPAIHAIGECAEHQGRCIGLVAPALEQAEIAARAIAGVACAWAPRAESAALKVSGTAVWSAGDIATAGDDCIVLRDDAEERYRRLSLRDGRLVGAVLYGDTADAGFYLDLITSRRSVAGFRSVLPFGPAFVREAA</sequence>
<dbReference type="Pfam" id="PF07992">
    <property type="entry name" value="Pyr_redox_2"/>
    <property type="match status" value="1"/>
</dbReference>
<keyword evidence="4" id="KW-0274">FAD</keyword>
<reference evidence="8" key="1">
    <citation type="journal article" date="2019" name="Int. J. Syst. Evol. Microbiol.">
        <title>The Global Catalogue of Microorganisms (GCM) 10K type strain sequencing project: providing services to taxonomists for standard genome sequencing and annotation.</title>
        <authorList>
            <consortium name="The Broad Institute Genomics Platform"/>
            <consortium name="The Broad Institute Genome Sequencing Center for Infectious Disease"/>
            <person name="Wu L."/>
            <person name="Ma J."/>
        </authorList>
    </citation>
    <scope>NUCLEOTIDE SEQUENCE [LARGE SCALE GENOMIC DNA]</scope>
    <source>
        <strain evidence="8">CECT 7131</strain>
    </source>
</reference>
<protein>
    <submittedName>
        <fullName evidence="7">FAD-dependent oxidoreductase</fullName>
    </submittedName>
</protein>
<dbReference type="Proteomes" id="UP001529369">
    <property type="component" value="Unassembled WGS sequence"/>
</dbReference>
<name>A0ABT8ACE7_9PROT</name>
<dbReference type="PANTHER" id="PTHR43429">
    <property type="entry name" value="PYRIDINE NUCLEOTIDE-DISULFIDE OXIDOREDUCTASE DOMAIN-CONTAINING"/>
    <property type="match status" value="1"/>
</dbReference>
<evidence type="ECO:0000256" key="3">
    <source>
        <dbReference type="ARBA" id="ARBA00022630"/>
    </source>
</evidence>
<comment type="similarity">
    <text evidence="2">Belongs to the FAD-dependent oxidoreductase family.</text>
</comment>
<dbReference type="Pfam" id="PF18267">
    <property type="entry name" value="Rubredoxin_C"/>
    <property type="match status" value="1"/>
</dbReference>
<dbReference type="Gene3D" id="3.30.390.30">
    <property type="match status" value="1"/>
</dbReference>